<dbReference type="EMBL" id="CU469068">
    <property type="protein sequence ID" value="CCA61371.1"/>
    <property type="molecule type" value="Genomic_DNA"/>
</dbReference>
<proteinExistence type="predicted"/>
<accession>F2NYU3</accession>
<evidence type="ECO:0000313" key="1">
    <source>
        <dbReference type="EMBL" id="CCA61371.1"/>
    </source>
</evidence>
<dbReference type="KEGG" id="vg:26683559"/>
<dbReference type="GeneID" id="26683559"/>
<sequence length="98" mass="11624">MFFMNTMHRRRKMRHIEEVFKGVYDIKRDYVINRQKIPLLFVKQRVAVELGEYNEGSKRTKELEKAGLKVFNTPDTEDEFTAMGRLMTVLERLKASPA</sequence>
<keyword evidence="2" id="KW-1185">Reference proteome</keyword>
<dbReference type="Proteomes" id="UP000203898">
    <property type="component" value="Segment"/>
</dbReference>
<name>F2NYU3_9VIRU</name>
<organism evidence="1 2">
    <name type="scientific">Diadromus pulchellus ascovirus 4a</name>
    <dbReference type="NCBI Taxonomy" id="158683"/>
    <lineage>
        <taxon>Viruses</taxon>
        <taxon>Varidnaviria</taxon>
        <taxon>Bamfordvirae</taxon>
        <taxon>Nucleocytoviricota</taxon>
        <taxon>Megaviricetes</taxon>
        <taxon>Pimascovirales</taxon>
        <taxon>Pimascovirales incertae sedis</taxon>
        <taxon>Ascoviridae</taxon>
        <taxon>Toursvirus</taxon>
        <taxon>Toursvirus dptv1a</taxon>
    </lineage>
</organism>
<dbReference type="RefSeq" id="YP_009640002.1">
    <property type="nucleotide sequence ID" value="NC_011335.1"/>
</dbReference>
<reference evidence="1 2" key="1">
    <citation type="journal article" date="2009" name="PLoS ONE">
        <title>Symbiotic virus at the evolutionary intersection of three types of large DNA viruses; iridoviruses, ascoviruses, and ichnoviruses.</title>
        <authorList>
            <person name="Bigot Y."/>
            <person name="Renault S."/>
            <person name="Nicolas J."/>
            <person name="Moundras C."/>
            <person name="Demattei M.V."/>
            <person name="Samain S."/>
            <person name="Bideshi D.K."/>
            <person name="Federici B.A."/>
        </authorList>
    </citation>
    <scope>NUCLEOTIDE SEQUENCE [LARGE SCALE GENOMIC DNA]</scope>
</reference>
<protein>
    <submittedName>
        <fullName evidence="1">Complete DpAV4 genome</fullName>
    </submittedName>
</protein>
<evidence type="ECO:0000313" key="2">
    <source>
        <dbReference type="Proteomes" id="UP000203898"/>
    </source>
</evidence>